<organism evidence="1 2">
    <name type="scientific">Spirosoma montaniterrae</name>
    <dbReference type="NCBI Taxonomy" id="1178516"/>
    <lineage>
        <taxon>Bacteria</taxon>
        <taxon>Pseudomonadati</taxon>
        <taxon>Bacteroidota</taxon>
        <taxon>Cytophagia</taxon>
        <taxon>Cytophagales</taxon>
        <taxon>Cytophagaceae</taxon>
        <taxon>Spirosoma</taxon>
    </lineage>
</organism>
<dbReference type="InterPro" id="IPR024992">
    <property type="entry name" value="DUF3891"/>
</dbReference>
<evidence type="ECO:0000313" key="1">
    <source>
        <dbReference type="EMBL" id="AQG78585.1"/>
    </source>
</evidence>
<keyword evidence="2" id="KW-1185">Reference proteome</keyword>
<proteinExistence type="predicted"/>
<name>A0A1P9WT71_9BACT</name>
<reference evidence="1 2" key="1">
    <citation type="submission" date="2016-01" db="EMBL/GenBank/DDBJ databases">
        <authorList>
            <person name="Oliw E.H."/>
        </authorList>
    </citation>
    <scope>NUCLEOTIDE SEQUENCE [LARGE SCALE GENOMIC DNA]</scope>
    <source>
        <strain evidence="1 2">DY10</strain>
    </source>
</reference>
<dbReference type="STRING" id="1178516.AWR27_04045"/>
<dbReference type="Pfam" id="PF13030">
    <property type="entry name" value="DUF3891"/>
    <property type="match status" value="1"/>
</dbReference>
<sequence>MIVIQTDTGWQVIHQQAHGLLAVQAAMHWQVDKRPKYWIETLIALTEHDDGQDPWEGRNHLTTAGAPLHFQVLEYSVEQCRNMIAISLDKSRWNALMLSMHTSFLYEEKRGTDKALDEFLDQQIDNQKKWRKQYAATKADAQYAYDFIQWCDALSLILCLNQVPPEGRRLEISKGPDGVSYYILQNPNGSLCIDPWPFDVPAFAAHVEVFELNQLVFSDDNELYNALQDAPLALKEWQFVQRSQ</sequence>
<accession>A0A1P9WT71</accession>
<gene>
    <name evidence="1" type="ORF">AWR27_04045</name>
</gene>
<dbReference type="EMBL" id="CP014263">
    <property type="protein sequence ID" value="AQG78585.1"/>
    <property type="molecule type" value="Genomic_DNA"/>
</dbReference>
<dbReference type="OrthoDB" id="872894at2"/>
<dbReference type="Proteomes" id="UP000187941">
    <property type="component" value="Chromosome"/>
</dbReference>
<dbReference type="AlphaFoldDB" id="A0A1P9WT71"/>
<protein>
    <recommendedName>
        <fullName evidence="3">DUF3891 domain-containing protein</fullName>
    </recommendedName>
</protein>
<dbReference type="KEGG" id="smon:AWR27_04045"/>
<evidence type="ECO:0008006" key="3">
    <source>
        <dbReference type="Google" id="ProtNLM"/>
    </source>
</evidence>
<dbReference type="RefSeq" id="WP_077130023.1">
    <property type="nucleotide sequence ID" value="NZ_CP014263.1"/>
</dbReference>
<evidence type="ECO:0000313" key="2">
    <source>
        <dbReference type="Proteomes" id="UP000187941"/>
    </source>
</evidence>